<dbReference type="GO" id="GO:0016705">
    <property type="term" value="F:oxidoreductase activity, acting on paired donors, with incorporation or reduction of molecular oxygen"/>
    <property type="evidence" value="ECO:0007669"/>
    <property type="project" value="InterPro"/>
</dbReference>
<dbReference type="PhylomeDB" id="B3RNK2"/>
<feature type="transmembrane region" description="Helical" evidence="3">
    <location>
        <begin position="6"/>
        <end position="29"/>
    </location>
</feature>
<reference evidence="4 5" key="1">
    <citation type="journal article" date="2008" name="Nature">
        <title>The Trichoplax genome and the nature of placozoans.</title>
        <authorList>
            <person name="Srivastava M."/>
            <person name="Begovic E."/>
            <person name="Chapman J."/>
            <person name="Putnam N.H."/>
            <person name="Hellsten U."/>
            <person name="Kawashima T."/>
            <person name="Kuo A."/>
            <person name="Mitros T."/>
            <person name="Salamov A."/>
            <person name="Carpenter M.L."/>
            <person name="Signorovitch A.Y."/>
            <person name="Moreno M.A."/>
            <person name="Kamm K."/>
            <person name="Grimwood J."/>
            <person name="Schmutz J."/>
            <person name="Shapiro H."/>
            <person name="Grigoriev I.V."/>
            <person name="Buss L.W."/>
            <person name="Schierwater B."/>
            <person name="Dellaporta S.L."/>
            <person name="Rokhsar D.S."/>
        </authorList>
    </citation>
    <scope>NUCLEOTIDE SEQUENCE [LARGE SCALE GENOMIC DNA]</scope>
    <source>
        <strain evidence="4 5">Grell-BS-1999</strain>
    </source>
</reference>
<dbReference type="SUPFAM" id="SSF48264">
    <property type="entry name" value="Cytochrome P450"/>
    <property type="match status" value="1"/>
</dbReference>
<sequence>MVFHHIDIKACVLAILIAAISWIIHIVVIKRLTSPLRKIPGPRTWSLLGNTLQLMQESAGDSHLRFLGPIIGNGLFLLEGPTHAHYRKIINPAFKYSKIKGDVQVGVAIKIIDFVYTKPLYASNHFWFSEMMPMFQHFTDILAEKWRKEIDSKDQGKAVICVQDNLTKLTLDIICKSSFGYDCNALTDESVKISQCFNTVLQNLAVNWRNFIPMYKSLPTPDNLKIRRSLNLAHQLVDKVIEEKLQETDSIKESSCLLDSMISLKQEDNTPALTKQELHDQVMTFMLAGHETTSVALTWALYALANNPKIQIKARREIKDVLNNCDEISCEKLDELLYLGNVIKESLRHPDYFEDPEMFNPDRWDTTAKNVNPYAYLPFLIGSRTCIGYKFALMEMKLILANLLAKFSFNIVPNFEFKRRQFITMKPVPDLNLMVSRVVDS</sequence>
<protein>
    <recommendedName>
        <fullName evidence="6">Cytochrome P450</fullName>
    </recommendedName>
</protein>
<keyword evidence="3" id="KW-0472">Membrane</keyword>
<dbReference type="GO" id="GO:0020037">
    <property type="term" value="F:heme binding"/>
    <property type="evidence" value="ECO:0007669"/>
    <property type="project" value="InterPro"/>
</dbReference>
<dbReference type="OrthoDB" id="1470350at2759"/>
<dbReference type="GeneID" id="6751085"/>
<proteinExistence type="inferred from homology"/>
<evidence type="ECO:0008006" key="6">
    <source>
        <dbReference type="Google" id="ProtNLM"/>
    </source>
</evidence>
<dbReference type="InterPro" id="IPR002401">
    <property type="entry name" value="Cyt_P450_E_grp-I"/>
</dbReference>
<dbReference type="InterPro" id="IPR036396">
    <property type="entry name" value="Cyt_P450_sf"/>
</dbReference>
<name>B3RNK2_TRIAD</name>
<evidence type="ECO:0000256" key="2">
    <source>
        <dbReference type="PIRSR" id="PIRSR602401-1"/>
    </source>
</evidence>
<dbReference type="Pfam" id="PF00067">
    <property type="entry name" value="p450"/>
    <property type="match status" value="2"/>
</dbReference>
<keyword evidence="2" id="KW-0349">Heme</keyword>
<dbReference type="PRINTS" id="PR00385">
    <property type="entry name" value="P450"/>
</dbReference>
<dbReference type="Gene3D" id="1.10.630.10">
    <property type="entry name" value="Cytochrome P450"/>
    <property type="match status" value="2"/>
</dbReference>
<dbReference type="InterPro" id="IPR050196">
    <property type="entry name" value="Cytochrome_P450_Monoox"/>
</dbReference>
<organism evidence="4 5">
    <name type="scientific">Trichoplax adhaerens</name>
    <name type="common">Trichoplax reptans</name>
    <dbReference type="NCBI Taxonomy" id="10228"/>
    <lineage>
        <taxon>Eukaryota</taxon>
        <taxon>Metazoa</taxon>
        <taxon>Placozoa</taxon>
        <taxon>Uniplacotomia</taxon>
        <taxon>Trichoplacea</taxon>
        <taxon>Trichoplacidae</taxon>
        <taxon>Trichoplax</taxon>
    </lineage>
</organism>
<dbReference type="GO" id="GO:0005506">
    <property type="term" value="F:iron ion binding"/>
    <property type="evidence" value="ECO:0007669"/>
    <property type="project" value="InterPro"/>
</dbReference>
<keyword evidence="5" id="KW-1185">Reference proteome</keyword>
<dbReference type="GO" id="GO:0004497">
    <property type="term" value="F:monooxygenase activity"/>
    <property type="evidence" value="ECO:0007669"/>
    <property type="project" value="InterPro"/>
</dbReference>
<dbReference type="RefSeq" id="XP_002109302.1">
    <property type="nucleotide sequence ID" value="XM_002109266.1"/>
</dbReference>
<dbReference type="KEGG" id="tad:TRIADDRAFT_53194"/>
<gene>
    <name evidence="4" type="ORF">TRIADDRAFT_53194</name>
</gene>
<keyword evidence="2" id="KW-0479">Metal-binding</keyword>
<dbReference type="Proteomes" id="UP000009022">
    <property type="component" value="Unassembled WGS sequence"/>
</dbReference>
<evidence type="ECO:0000313" key="4">
    <source>
        <dbReference type="EMBL" id="EDV27468.1"/>
    </source>
</evidence>
<evidence type="ECO:0000256" key="3">
    <source>
        <dbReference type="SAM" id="Phobius"/>
    </source>
</evidence>
<accession>B3RNK2</accession>
<keyword evidence="3" id="KW-1133">Transmembrane helix</keyword>
<evidence type="ECO:0000256" key="1">
    <source>
        <dbReference type="ARBA" id="ARBA00010617"/>
    </source>
</evidence>
<dbReference type="PANTHER" id="PTHR24291">
    <property type="entry name" value="CYTOCHROME P450 FAMILY 4"/>
    <property type="match status" value="1"/>
</dbReference>
<dbReference type="eggNOG" id="KOG0157">
    <property type="taxonomic scope" value="Eukaryota"/>
</dbReference>
<dbReference type="PRINTS" id="PR00463">
    <property type="entry name" value="EP450I"/>
</dbReference>
<dbReference type="AlphaFoldDB" id="B3RNK2"/>
<feature type="binding site" description="axial binding residue" evidence="2">
    <location>
        <position position="386"/>
    </location>
    <ligand>
        <name>heme</name>
        <dbReference type="ChEBI" id="CHEBI:30413"/>
    </ligand>
    <ligandPart>
        <name>Fe</name>
        <dbReference type="ChEBI" id="CHEBI:18248"/>
    </ligandPart>
</feature>
<evidence type="ECO:0000313" key="5">
    <source>
        <dbReference type="Proteomes" id="UP000009022"/>
    </source>
</evidence>
<dbReference type="EMBL" id="DS985242">
    <property type="protein sequence ID" value="EDV27468.1"/>
    <property type="molecule type" value="Genomic_DNA"/>
</dbReference>
<dbReference type="CTD" id="6751085"/>
<keyword evidence="3" id="KW-0812">Transmembrane</keyword>
<dbReference type="InterPro" id="IPR001128">
    <property type="entry name" value="Cyt_P450"/>
</dbReference>
<dbReference type="HOGENOM" id="CLU_001570_5_1_1"/>
<dbReference type="PANTHER" id="PTHR24291:SF175">
    <property type="entry name" value="CYTOCHROME P450"/>
    <property type="match status" value="1"/>
</dbReference>
<keyword evidence="2" id="KW-0408">Iron</keyword>
<comment type="similarity">
    <text evidence="1">Belongs to the cytochrome P450 family.</text>
</comment>
<comment type="cofactor">
    <cofactor evidence="2">
        <name>heme</name>
        <dbReference type="ChEBI" id="CHEBI:30413"/>
    </cofactor>
</comment>
<dbReference type="InParanoid" id="B3RNK2"/>
<dbReference type="STRING" id="10228.B3RNK2"/>